<proteinExistence type="predicted"/>
<dbReference type="Pfam" id="PF00581">
    <property type="entry name" value="Rhodanese"/>
    <property type="match status" value="1"/>
</dbReference>
<dbReference type="SUPFAM" id="SSF52821">
    <property type="entry name" value="Rhodanese/Cell cycle control phosphatase"/>
    <property type="match status" value="1"/>
</dbReference>
<accession>A0A9Q3ULF3</accession>
<dbReference type="InterPro" id="IPR050229">
    <property type="entry name" value="GlpE_sulfurtransferase"/>
</dbReference>
<evidence type="ECO:0000256" key="1">
    <source>
        <dbReference type="SAM" id="Phobius"/>
    </source>
</evidence>
<dbReference type="EMBL" id="JAJGNA010000006">
    <property type="protein sequence ID" value="MCC4308360.1"/>
    <property type="molecule type" value="Genomic_DNA"/>
</dbReference>
<gene>
    <name evidence="3" type="ORF">LL252_07215</name>
</gene>
<dbReference type="SMART" id="SM00450">
    <property type="entry name" value="RHOD"/>
    <property type="match status" value="1"/>
</dbReference>
<dbReference type="InterPro" id="IPR001763">
    <property type="entry name" value="Rhodanese-like_dom"/>
</dbReference>
<dbReference type="PANTHER" id="PTHR43031">
    <property type="entry name" value="FAD-DEPENDENT OXIDOREDUCTASE"/>
    <property type="match status" value="1"/>
</dbReference>
<dbReference type="Proteomes" id="UP001108027">
    <property type="component" value="Unassembled WGS sequence"/>
</dbReference>
<dbReference type="RefSeq" id="WP_204427750.1">
    <property type="nucleotide sequence ID" value="NZ_ARXL01000056.1"/>
</dbReference>
<reference evidence="3" key="1">
    <citation type="submission" date="2021-10" db="EMBL/GenBank/DDBJ databases">
        <title>The diversity and Nitrogen Metabolism of Culturable Nitrate-Utilizing Bacteria Within the Oxygen Minimum Zone of the Changjiang (Yangtze River)Estuary.</title>
        <authorList>
            <person name="Zhang D."/>
            <person name="Zheng J."/>
            <person name="Liu S."/>
            <person name="He W."/>
        </authorList>
    </citation>
    <scope>NUCLEOTIDE SEQUENCE</scope>
    <source>
        <strain evidence="3">FXH-223</strain>
    </source>
</reference>
<dbReference type="InterPro" id="IPR036873">
    <property type="entry name" value="Rhodanese-like_dom_sf"/>
</dbReference>
<keyword evidence="1" id="KW-1133">Transmembrane helix</keyword>
<evidence type="ECO:0000313" key="4">
    <source>
        <dbReference type="Proteomes" id="UP001108027"/>
    </source>
</evidence>
<protein>
    <submittedName>
        <fullName evidence="3">Rhodanese-like domain-containing protein</fullName>
    </submittedName>
</protein>
<comment type="caution">
    <text evidence="3">The sequence shown here is derived from an EMBL/GenBank/DDBJ whole genome shotgun (WGS) entry which is preliminary data.</text>
</comment>
<feature type="domain" description="Rhodanese" evidence="2">
    <location>
        <begin position="47"/>
        <end position="137"/>
    </location>
</feature>
<dbReference type="PROSITE" id="PS50206">
    <property type="entry name" value="RHODANESE_3"/>
    <property type="match status" value="1"/>
</dbReference>
<keyword evidence="1" id="KW-0472">Membrane</keyword>
<dbReference type="CDD" id="cd00158">
    <property type="entry name" value="RHOD"/>
    <property type="match status" value="1"/>
</dbReference>
<dbReference type="AlphaFoldDB" id="A0A9Q3ULF3"/>
<feature type="transmembrane region" description="Helical" evidence="1">
    <location>
        <begin position="12"/>
        <end position="28"/>
    </location>
</feature>
<sequence>MDRLIEFASNHYLLVSAFFLLWAVFFVIESRRGGNPISPQQATNLVNQKDAVIVDLRPADEFRAGHIPGSLNIPASQATDRMGELERHKDKPLILTCKMGNQASHLGRQLRGKGFAELYRMQGGVTAWRNDGLPVAKG</sequence>
<dbReference type="Gene3D" id="3.40.250.10">
    <property type="entry name" value="Rhodanese-like domain"/>
    <property type="match status" value="1"/>
</dbReference>
<evidence type="ECO:0000259" key="2">
    <source>
        <dbReference type="PROSITE" id="PS50206"/>
    </source>
</evidence>
<name>A0A9Q3ULF3_9GAMM</name>
<organism evidence="3 4">
    <name type="scientific">Alloalcanivorax marinus</name>
    <dbReference type="NCBI Taxonomy" id="1177169"/>
    <lineage>
        <taxon>Bacteria</taxon>
        <taxon>Pseudomonadati</taxon>
        <taxon>Pseudomonadota</taxon>
        <taxon>Gammaproteobacteria</taxon>
        <taxon>Oceanospirillales</taxon>
        <taxon>Alcanivoracaceae</taxon>
        <taxon>Alloalcanivorax</taxon>
    </lineage>
</organism>
<keyword evidence="4" id="KW-1185">Reference proteome</keyword>
<keyword evidence="1" id="KW-0812">Transmembrane</keyword>
<dbReference type="PANTHER" id="PTHR43031:SF18">
    <property type="entry name" value="RHODANESE-RELATED SULFURTRANSFERASES"/>
    <property type="match status" value="1"/>
</dbReference>
<evidence type="ECO:0000313" key="3">
    <source>
        <dbReference type="EMBL" id="MCC4308360.1"/>
    </source>
</evidence>